<keyword evidence="3" id="KW-1185">Reference proteome</keyword>
<evidence type="ECO:0000313" key="3">
    <source>
        <dbReference type="Proteomes" id="UP001597414"/>
    </source>
</evidence>
<dbReference type="RefSeq" id="WP_380805946.1">
    <property type="nucleotide sequence ID" value="NZ_JBHUIV010000025.1"/>
</dbReference>
<keyword evidence="1" id="KW-0812">Transmembrane</keyword>
<accession>A0ABW5BBM2</accession>
<sequence length="311" mass="36691">MRLLLAVPMFILSEKYVDKRILIIISQFLKNGMVNENNHNQFEQILQKFQRIAKKKRSEIVIILLVVVYGSFRLVFNNFNITSWIFPFESNEHKLSWAGYWLVFISLPVFQFLIIRWMWRWILWLRLLLAISKSGILIFPPHPDKAGGLGFLGERPLVFGSFSLVLGVVYASILVNRILYLDFTLDQQIPFLIAFAAFSLIINIVPLIFFSELMRQTRLKYLHYYNSLGVDFIKDFEEKWLYQKKEKTESTAQQGLTLNLHYNNIYEMKTFPFDLKSMLASVILTILPLVPLLLFYIPFKELLEFTFGMLF</sequence>
<organism evidence="2 3">
    <name type="scientific">Shivajiella indica</name>
    <dbReference type="NCBI Taxonomy" id="872115"/>
    <lineage>
        <taxon>Bacteria</taxon>
        <taxon>Pseudomonadati</taxon>
        <taxon>Bacteroidota</taxon>
        <taxon>Cytophagia</taxon>
        <taxon>Cytophagales</taxon>
        <taxon>Cyclobacteriaceae</taxon>
        <taxon>Shivajiella</taxon>
    </lineage>
</organism>
<keyword evidence="1" id="KW-1133">Transmembrane helix</keyword>
<feature type="transmembrane region" description="Helical" evidence="1">
    <location>
        <begin position="278"/>
        <end position="299"/>
    </location>
</feature>
<gene>
    <name evidence="2" type="ORF">ACFSKV_17965</name>
</gene>
<evidence type="ECO:0000313" key="2">
    <source>
        <dbReference type="EMBL" id="MFD2203472.1"/>
    </source>
</evidence>
<name>A0ABW5BBM2_9BACT</name>
<feature type="transmembrane region" description="Helical" evidence="1">
    <location>
        <begin position="191"/>
        <end position="210"/>
    </location>
</feature>
<comment type="caution">
    <text evidence="2">The sequence shown here is derived from an EMBL/GenBank/DDBJ whole genome shotgun (WGS) entry which is preliminary data.</text>
</comment>
<protein>
    <submittedName>
        <fullName evidence="2">Uncharacterized protein</fullName>
    </submittedName>
</protein>
<keyword evidence="1" id="KW-0472">Membrane</keyword>
<feature type="transmembrane region" description="Helical" evidence="1">
    <location>
        <begin position="96"/>
        <end position="114"/>
    </location>
</feature>
<feature type="transmembrane region" description="Helical" evidence="1">
    <location>
        <begin position="159"/>
        <end position="179"/>
    </location>
</feature>
<reference evidence="3" key="1">
    <citation type="journal article" date="2019" name="Int. J. Syst. Evol. Microbiol.">
        <title>The Global Catalogue of Microorganisms (GCM) 10K type strain sequencing project: providing services to taxonomists for standard genome sequencing and annotation.</title>
        <authorList>
            <consortium name="The Broad Institute Genomics Platform"/>
            <consortium name="The Broad Institute Genome Sequencing Center for Infectious Disease"/>
            <person name="Wu L."/>
            <person name="Ma J."/>
        </authorList>
    </citation>
    <scope>NUCLEOTIDE SEQUENCE [LARGE SCALE GENOMIC DNA]</scope>
    <source>
        <strain evidence="3">KCTC 19812</strain>
    </source>
</reference>
<proteinExistence type="predicted"/>
<dbReference type="Proteomes" id="UP001597414">
    <property type="component" value="Unassembled WGS sequence"/>
</dbReference>
<feature type="transmembrane region" description="Helical" evidence="1">
    <location>
        <begin position="58"/>
        <end position="76"/>
    </location>
</feature>
<evidence type="ECO:0000256" key="1">
    <source>
        <dbReference type="SAM" id="Phobius"/>
    </source>
</evidence>
<dbReference type="EMBL" id="JBHUIV010000025">
    <property type="protein sequence ID" value="MFD2203472.1"/>
    <property type="molecule type" value="Genomic_DNA"/>
</dbReference>